<comment type="caution">
    <text evidence="2">The sequence shown here is derived from an EMBL/GenBank/DDBJ whole genome shotgun (WGS) entry which is preliminary data.</text>
</comment>
<dbReference type="NCBIfam" id="NF011470">
    <property type="entry name" value="PRK14887.1"/>
    <property type="match status" value="1"/>
</dbReference>
<dbReference type="InterPro" id="IPR015419">
    <property type="entry name" value="CTAG/Pcc1"/>
</dbReference>
<evidence type="ECO:0000256" key="1">
    <source>
        <dbReference type="ARBA" id="ARBA00007073"/>
    </source>
</evidence>
<comment type="similarity">
    <text evidence="1">Belongs to the CTAG/PCC1 family.</text>
</comment>
<evidence type="ECO:0000313" key="3">
    <source>
        <dbReference type="Proteomes" id="UP000054016"/>
    </source>
</evidence>
<dbReference type="Pfam" id="PF09341">
    <property type="entry name" value="Pcc1"/>
    <property type="match status" value="1"/>
</dbReference>
<evidence type="ECO:0000313" key="2">
    <source>
        <dbReference type="EMBL" id="KON32119.1"/>
    </source>
</evidence>
<dbReference type="Proteomes" id="UP000054016">
    <property type="component" value="Unassembled WGS sequence"/>
</dbReference>
<reference evidence="3" key="1">
    <citation type="submission" date="2015-06" db="EMBL/GenBank/DDBJ databases">
        <title>New insights into the roles of widespread benthic archaea in carbon and nitrogen cycling.</title>
        <authorList>
            <person name="Lazar C.S."/>
            <person name="Baker B.J."/>
            <person name="Seitz K.W."/>
            <person name="Hyde A.S."/>
            <person name="Dick G.J."/>
            <person name="Hinrichs K.-U."/>
            <person name="Teske A.P."/>
        </authorList>
    </citation>
    <scope>NUCLEOTIDE SEQUENCE [LARGE SCALE GENOMIC DNA]</scope>
</reference>
<evidence type="ECO:0008006" key="4">
    <source>
        <dbReference type="Google" id="ProtNLM"/>
    </source>
</evidence>
<name>A0A0M0BUK4_9ARCH</name>
<dbReference type="AlphaFoldDB" id="A0A0M0BUK4"/>
<dbReference type="EMBL" id="LFWV01000011">
    <property type="protein sequence ID" value="KON32119.1"/>
    <property type="molecule type" value="Genomic_DNA"/>
</dbReference>
<organism evidence="2 3">
    <name type="scientific">miscellaneous Crenarchaeota group-1 archaeon SG8-32-3</name>
    <dbReference type="NCBI Taxonomy" id="1685125"/>
    <lineage>
        <taxon>Archaea</taxon>
        <taxon>Candidatus Bathyarchaeota</taxon>
        <taxon>MCG-1</taxon>
    </lineage>
</organism>
<sequence length="84" mass="9094">MEATITLEYGDAKTADAIANSVSPDNFKAPTGLYIKTTKKGSSVLTEVKTEGKLVTFIATIDDLLFCVSTAERTLRTVIKTHLK</sequence>
<protein>
    <recommendedName>
        <fullName evidence="4">KEOPS complex subunit</fullName>
    </recommendedName>
</protein>
<proteinExistence type="inferred from homology"/>
<accession>A0A0M0BUK4</accession>
<gene>
    <name evidence="2" type="ORF">AC478_01195</name>
</gene>